<feature type="region of interest" description="Disordered" evidence="1">
    <location>
        <begin position="34"/>
        <end position="115"/>
    </location>
</feature>
<dbReference type="Proteomes" id="UP001408356">
    <property type="component" value="Unassembled WGS sequence"/>
</dbReference>
<comment type="caution">
    <text evidence="2">The sequence shown here is derived from an EMBL/GenBank/DDBJ whole genome shotgun (WGS) entry which is preliminary data.</text>
</comment>
<feature type="compositionally biased region" description="Basic and acidic residues" evidence="1">
    <location>
        <begin position="78"/>
        <end position="105"/>
    </location>
</feature>
<organism evidence="2 3">
    <name type="scientific">Seiridium unicorne</name>
    <dbReference type="NCBI Taxonomy" id="138068"/>
    <lineage>
        <taxon>Eukaryota</taxon>
        <taxon>Fungi</taxon>
        <taxon>Dikarya</taxon>
        <taxon>Ascomycota</taxon>
        <taxon>Pezizomycotina</taxon>
        <taxon>Sordariomycetes</taxon>
        <taxon>Xylariomycetidae</taxon>
        <taxon>Amphisphaeriales</taxon>
        <taxon>Sporocadaceae</taxon>
        <taxon>Seiridium</taxon>
    </lineage>
</organism>
<gene>
    <name evidence="2" type="ORF">SUNI508_02716</name>
</gene>
<proteinExistence type="predicted"/>
<evidence type="ECO:0000256" key="1">
    <source>
        <dbReference type="SAM" id="MobiDB-lite"/>
    </source>
</evidence>
<feature type="compositionally biased region" description="Polar residues" evidence="1">
    <location>
        <begin position="106"/>
        <end position="115"/>
    </location>
</feature>
<accession>A0ABR2VH70</accession>
<evidence type="ECO:0000313" key="2">
    <source>
        <dbReference type="EMBL" id="KAK9426275.1"/>
    </source>
</evidence>
<reference evidence="2 3" key="1">
    <citation type="journal article" date="2024" name="J. Plant Pathol.">
        <title>Sequence and assembly of the genome of Seiridium unicorne, isolate CBS 538.82, causal agent of cypress canker disease.</title>
        <authorList>
            <person name="Scali E."/>
            <person name="Rocca G.D."/>
            <person name="Danti R."/>
            <person name="Garbelotto M."/>
            <person name="Barberini S."/>
            <person name="Baroncelli R."/>
            <person name="Emiliani G."/>
        </authorList>
    </citation>
    <scope>NUCLEOTIDE SEQUENCE [LARGE SCALE GENOMIC DNA]</scope>
    <source>
        <strain evidence="2 3">BM-138-508</strain>
    </source>
</reference>
<dbReference type="EMBL" id="JARVKF010000002">
    <property type="protein sequence ID" value="KAK9426275.1"/>
    <property type="molecule type" value="Genomic_DNA"/>
</dbReference>
<name>A0ABR2VH70_9PEZI</name>
<sequence>MASRTFLSAFRPAAALASRQTIASRTIASSAVLRHKEDSVHDNIDNPGKQETHKQDLLNKQKEGKGHWKPELASNSEEAVKADRSSHESIEKLQERTKGHAEETSKTGTSMRDGL</sequence>
<keyword evidence="3" id="KW-1185">Reference proteome</keyword>
<feature type="compositionally biased region" description="Basic and acidic residues" evidence="1">
    <location>
        <begin position="34"/>
        <end position="70"/>
    </location>
</feature>
<evidence type="ECO:0000313" key="3">
    <source>
        <dbReference type="Proteomes" id="UP001408356"/>
    </source>
</evidence>
<protein>
    <recommendedName>
        <fullName evidence="4">Mitochondrial carrier protein pet8</fullName>
    </recommendedName>
</protein>
<evidence type="ECO:0008006" key="4">
    <source>
        <dbReference type="Google" id="ProtNLM"/>
    </source>
</evidence>